<protein>
    <submittedName>
        <fullName evidence="2">Uncharacterized protein</fullName>
    </submittedName>
</protein>
<reference evidence="2" key="1">
    <citation type="submission" date="2014-09" db="EMBL/GenBank/DDBJ databases">
        <authorList>
            <person name="Magalhaes I.L.F."/>
            <person name="Oliveira U."/>
            <person name="Santos F.R."/>
            <person name="Vidigal T.H.D.A."/>
            <person name="Brescovit A.D."/>
            <person name="Santos A.J."/>
        </authorList>
    </citation>
    <scope>NUCLEOTIDE SEQUENCE</scope>
    <source>
        <tissue evidence="2">Shoot tissue taken approximately 20 cm above the soil surface</tissue>
    </source>
</reference>
<reference evidence="2" key="2">
    <citation type="journal article" date="2015" name="Data Brief">
        <title>Shoot transcriptome of the giant reed, Arundo donax.</title>
        <authorList>
            <person name="Barrero R.A."/>
            <person name="Guerrero F.D."/>
            <person name="Moolhuijzen P."/>
            <person name="Goolsby J.A."/>
            <person name="Tidwell J."/>
            <person name="Bellgard S.E."/>
            <person name="Bellgard M.I."/>
        </authorList>
    </citation>
    <scope>NUCLEOTIDE SEQUENCE</scope>
    <source>
        <tissue evidence="2">Shoot tissue taken approximately 20 cm above the soil surface</tissue>
    </source>
</reference>
<name>A0A0A9FZP8_ARUDO</name>
<organism evidence="2">
    <name type="scientific">Arundo donax</name>
    <name type="common">Giant reed</name>
    <name type="synonym">Donax arundinaceus</name>
    <dbReference type="NCBI Taxonomy" id="35708"/>
    <lineage>
        <taxon>Eukaryota</taxon>
        <taxon>Viridiplantae</taxon>
        <taxon>Streptophyta</taxon>
        <taxon>Embryophyta</taxon>
        <taxon>Tracheophyta</taxon>
        <taxon>Spermatophyta</taxon>
        <taxon>Magnoliopsida</taxon>
        <taxon>Liliopsida</taxon>
        <taxon>Poales</taxon>
        <taxon>Poaceae</taxon>
        <taxon>PACMAD clade</taxon>
        <taxon>Arundinoideae</taxon>
        <taxon>Arundineae</taxon>
        <taxon>Arundo</taxon>
    </lineage>
</organism>
<evidence type="ECO:0000256" key="1">
    <source>
        <dbReference type="SAM" id="MobiDB-lite"/>
    </source>
</evidence>
<dbReference type="AlphaFoldDB" id="A0A0A9FZP8"/>
<proteinExistence type="predicted"/>
<sequence>MGSAGVFPRGIGGRKAGVDGGAPSGASLSSTQAGTVGTSSAIATME</sequence>
<accession>A0A0A9FZP8</accession>
<feature type="compositionally biased region" description="Polar residues" evidence="1">
    <location>
        <begin position="26"/>
        <end position="46"/>
    </location>
</feature>
<feature type="compositionally biased region" description="Gly residues" evidence="1">
    <location>
        <begin position="10"/>
        <end position="23"/>
    </location>
</feature>
<dbReference type="EMBL" id="GBRH01181227">
    <property type="protein sequence ID" value="JAE16669.1"/>
    <property type="molecule type" value="Transcribed_RNA"/>
</dbReference>
<evidence type="ECO:0000313" key="2">
    <source>
        <dbReference type="EMBL" id="JAE16669.1"/>
    </source>
</evidence>
<feature type="region of interest" description="Disordered" evidence="1">
    <location>
        <begin position="1"/>
        <end position="46"/>
    </location>
</feature>